<gene>
    <name evidence="1" type="ORF">M2280_004791</name>
</gene>
<evidence type="ECO:0000313" key="1">
    <source>
        <dbReference type="EMBL" id="MDH6283543.1"/>
    </source>
</evidence>
<reference evidence="1 2" key="1">
    <citation type="submission" date="2023-04" db="EMBL/GenBank/DDBJ databases">
        <title>Forest soil microbial communities from Buena Vista Peninsula, Colon Province, Panama.</title>
        <authorList>
            <person name="Bouskill N."/>
        </authorList>
    </citation>
    <scope>NUCLEOTIDE SEQUENCE [LARGE SCALE GENOMIC DNA]</scope>
    <source>
        <strain evidence="1 2">CFH S0262</strain>
    </source>
</reference>
<sequence length="146" mass="16456">MSIGYDFDCDPIDAEALASWSVLGIEMREPAGDPLYWVSDGELYKEIGAIAAYDDGLIRVLPFEGLNRVDWDFLRGAAMEAFRNRPRKSTGWTRRQRKGARYWWCAVSLQVSPDDPVARTIRAAESRNSNLDLVLRLADAATTEVQ</sequence>
<dbReference type="EMBL" id="JARXVC010000014">
    <property type="protein sequence ID" value="MDH6283543.1"/>
    <property type="molecule type" value="Genomic_DNA"/>
</dbReference>
<evidence type="ECO:0000313" key="2">
    <source>
        <dbReference type="Proteomes" id="UP001160334"/>
    </source>
</evidence>
<protein>
    <submittedName>
        <fullName evidence="1">Uncharacterized protein</fullName>
    </submittedName>
</protein>
<accession>A0ABT6MGU3</accession>
<keyword evidence="2" id="KW-1185">Reference proteome</keyword>
<dbReference type="Proteomes" id="UP001160334">
    <property type="component" value="Unassembled WGS sequence"/>
</dbReference>
<dbReference type="RefSeq" id="WP_280762805.1">
    <property type="nucleotide sequence ID" value="NZ_JARXVC010000014.1"/>
</dbReference>
<comment type="caution">
    <text evidence="1">The sequence shown here is derived from an EMBL/GenBank/DDBJ whole genome shotgun (WGS) entry which is preliminary data.</text>
</comment>
<name>A0ABT6MGU3_9NOCA</name>
<organism evidence="1 2">
    <name type="scientific">Prescottella agglutinans</name>
    <dbReference type="NCBI Taxonomy" id="1644129"/>
    <lineage>
        <taxon>Bacteria</taxon>
        <taxon>Bacillati</taxon>
        <taxon>Actinomycetota</taxon>
        <taxon>Actinomycetes</taxon>
        <taxon>Mycobacteriales</taxon>
        <taxon>Nocardiaceae</taxon>
        <taxon>Prescottella</taxon>
    </lineage>
</organism>
<proteinExistence type="predicted"/>